<gene>
    <name evidence="3" type="primary">vgb_4</name>
    <name evidence="3" type="ORF">OCH7691_03907</name>
</gene>
<dbReference type="RefSeq" id="WP_085885250.1">
    <property type="nucleotide sequence ID" value="NZ_FWFR01000004.1"/>
</dbReference>
<dbReference type="PANTHER" id="PTHR47572">
    <property type="entry name" value="LIPOPROTEIN-RELATED"/>
    <property type="match status" value="1"/>
</dbReference>
<dbReference type="InterPro" id="IPR051262">
    <property type="entry name" value="SMP-30/CGR1_Lactonase"/>
</dbReference>
<dbReference type="Proteomes" id="UP000193200">
    <property type="component" value="Unassembled WGS sequence"/>
</dbReference>
<dbReference type="SUPFAM" id="SSF63829">
    <property type="entry name" value="Calcium-dependent phosphotriesterase"/>
    <property type="match status" value="1"/>
</dbReference>
<evidence type="ECO:0000313" key="3">
    <source>
        <dbReference type="EMBL" id="SLN75631.1"/>
    </source>
</evidence>
<dbReference type="InterPro" id="IPR013658">
    <property type="entry name" value="SGL"/>
</dbReference>
<dbReference type="GO" id="GO:0016787">
    <property type="term" value="F:hydrolase activity"/>
    <property type="evidence" value="ECO:0007669"/>
    <property type="project" value="UniProtKB-KW"/>
</dbReference>
<dbReference type="OrthoDB" id="241638at2"/>
<dbReference type="GO" id="GO:0016829">
    <property type="term" value="F:lyase activity"/>
    <property type="evidence" value="ECO:0007669"/>
    <property type="project" value="UniProtKB-KW"/>
</dbReference>
<evidence type="ECO:0000256" key="1">
    <source>
        <dbReference type="ARBA" id="ARBA00022801"/>
    </source>
</evidence>
<protein>
    <submittedName>
        <fullName evidence="3">Virginiamycin B lyase</fullName>
    </submittedName>
</protein>
<dbReference type="AlphaFoldDB" id="A0A1Y5TWT2"/>
<accession>A0A1Y5TWT2</accession>
<feature type="domain" description="SMP-30/Gluconolactonase/LRE-like region" evidence="2">
    <location>
        <begin position="23"/>
        <end position="272"/>
    </location>
</feature>
<dbReference type="EMBL" id="FWFR01000004">
    <property type="protein sequence ID" value="SLN75631.1"/>
    <property type="molecule type" value="Genomic_DNA"/>
</dbReference>
<organism evidence="3 4">
    <name type="scientific">Oceanibacterium hippocampi</name>
    <dbReference type="NCBI Taxonomy" id="745714"/>
    <lineage>
        <taxon>Bacteria</taxon>
        <taxon>Pseudomonadati</taxon>
        <taxon>Pseudomonadota</taxon>
        <taxon>Alphaproteobacteria</taxon>
        <taxon>Sneathiellales</taxon>
        <taxon>Sneathiellaceae</taxon>
        <taxon>Oceanibacterium</taxon>
    </lineage>
</organism>
<dbReference type="InParanoid" id="A0A1Y5TWT2"/>
<dbReference type="Pfam" id="PF08450">
    <property type="entry name" value="SGL"/>
    <property type="match status" value="1"/>
</dbReference>
<evidence type="ECO:0000259" key="2">
    <source>
        <dbReference type="Pfam" id="PF08450"/>
    </source>
</evidence>
<dbReference type="PANTHER" id="PTHR47572:SF4">
    <property type="entry name" value="LACTONASE DRP35"/>
    <property type="match status" value="1"/>
</dbReference>
<dbReference type="Gene3D" id="2.120.10.30">
    <property type="entry name" value="TolB, C-terminal domain"/>
    <property type="match status" value="1"/>
</dbReference>
<keyword evidence="1" id="KW-0378">Hydrolase</keyword>
<evidence type="ECO:0000313" key="4">
    <source>
        <dbReference type="Proteomes" id="UP000193200"/>
    </source>
</evidence>
<sequence length="296" mass="31981">MATIDYKVPLGRLDHVGQGLSRPECILAQQNGVLWISDDKSGVVKLSPDGTQERIGELGGAPNGIAMDRDGSFVVANIEHGTLQRLNRDGSSEIMLLELDGTPLGAVNFAIFDSAWRLWVSVSTRTVPRREAITDPRPDGYVMLIDRGVARIVADGFYFTNEVRLSLDEKILYVAETTRGRVTAFDIDGAGNLSNRRIHGPDGFFSGALVDGVTVDADGALWITEISRNALIVAPPEGDPVIAVEDPTSGPMHFPTSITFGGPELRDAYVGSLKMDRLAHFRAPVAGPPPVHWRIG</sequence>
<name>A0A1Y5TWT2_9PROT</name>
<dbReference type="InterPro" id="IPR011042">
    <property type="entry name" value="6-blade_b-propeller_TolB-like"/>
</dbReference>
<proteinExistence type="predicted"/>
<reference evidence="3 4" key="1">
    <citation type="submission" date="2017-03" db="EMBL/GenBank/DDBJ databases">
        <authorList>
            <person name="Afonso C.L."/>
            <person name="Miller P.J."/>
            <person name="Scott M.A."/>
            <person name="Spackman E."/>
            <person name="Goraichik I."/>
            <person name="Dimitrov K.M."/>
            <person name="Suarez D.L."/>
            <person name="Swayne D.E."/>
        </authorList>
    </citation>
    <scope>NUCLEOTIDE SEQUENCE [LARGE SCALE GENOMIC DNA]</scope>
    <source>
        <strain evidence="3 4">CECT 7691</strain>
    </source>
</reference>
<keyword evidence="3" id="KW-0456">Lyase</keyword>
<keyword evidence="4" id="KW-1185">Reference proteome</keyword>